<dbReference type="GO" id="GO:0005524">
    <property type="term" value="F:ATP binding"/>
    <property type="evidence" value="ECO:0007669"/>
    <property type="project" value="UniProtKB-KW"/>
</dbReference>
<accession>A0A5J5G0R7</accession>
<name>A0A5J5G0R7_9BACL</name>
<feature type="domain" description="ABC transporter" evidence="4">
    <location>
        <begin position="14"/>
        <end position="244"/>
    </location>
</feature>
<evidence type="ECO:0000313" key="5">
    <source>
        <dbReference type="EMBL" id="KAA9000336.1"/>
    </source>
</evidence>
<comment type="caution">
    <text evidence="5">The sequence shown here is derived from an EMBL/GenBank/DDBJ whole genome shotgun (WGS) entry which is preliminary data.</text>
</comment>
<dbReference type="InterPro" id="IPR003593">
    <property type="entry name" value="AAA+_ATPase"/>
</dbReference>
<proteinExistence type="predicted"/>
<dbReference type="GO" id="GO:0016887">
    <property type="term" value="F:ATP hydrolysis activity"/>
    <property type="evidence" value="ECO:0007669"/>
    <property type="project" value="InterPro"/>
</dbReference>
<evidence type="ECO:0000256" key="3">
    <source>
        <dbReference type="ARBA" id="ARBA00022840"/>
    </source>
</evidence>
<dbReference type="RefSeq" id="WP_150458965.1">
    <property type="nucleotide sequence ID" value="NZ_VYKK01000021.1"/>
</dbReference>
<evidence type="ECO:0000256" key="2">
    <source>
        <dbReference type="ARBA" id="ARBA00022741"/>
    </source>
</evidence>
<dbReference type="OrthoDB" id="9802264at2"/>
<dbReference type="SUPFAM" id="SSF52540">
    <property type="entry name" value="P-loop containing nucleoside triphosphate hydrolases"/>
    <property type="match status" value="1"/>
</dbReference>
<dbReference type="PROSITE" id="PS50893">
    <property type="entry name" value="ABC_TRANSPORTER_2"/>
    <property type="match status" value="1"/>
</dbReference>
<dbReference type="Pfam" id="PF00005">
    <property type="entry name" value="ABC_tran"/>
    <property type="match status" value="1"/>
</dbReference>
<evidence type="ECO:0000313" key="6">
    <source>
        <dbReference type="Proteomes" id="UP000367750"/>
    </source>
</evidence>
<gene>
    <name evidence="5" type="ORF">F4V43_14465</name>
</gene>
<sequence length="261" mass="27171">MSSSVPNKIPAAGLAVRGFTVSYPGRAEAVGPIALSVPQGAICSVIGPSGCGKSTLLRAAAGLLGAYEGEIAFGGQPLAGSGAVIGLVPQNYGLLPWKTAEANITTALGIARPGLGRREKREAAARWLGLMGIGELADRYPARMSGGQQQRVAVARAFALEPDLLLLDEPFSALDALTREALQERFLANWEAYPATALFVTHDVEEAILLGGIIAVLPPSGAGSPLLLDNPVSGLAPGERRTSAVFFEMTRTVRKAMADLW</sequence>
<dbReference type="InterPro" id="IPR017871">
    <property type="entry name" value="ABC_transporter-like_CS"/>
</dbReference>
<evidence type="ECO:0000259" key="4">
    <source>
        <dbReference type="PROSITE" id="PS50893"/>
    </source>
</evidence>
<dbReference type="PANTHER" id="PTHR42788:SF13">
    <property type="entry name" value="ALIPHATIC SULFONATES IMPORT ATP-BINDING PROTEIN SSUB"/>
    <property type="match status" value="1"/>
</dbReference>
<reference evidence="5 6" key="1">
    <citation type="submission" date="2019-09" db="EMBL/GenBank/DDBJ databases">
        <title>Bacillus ochoae sp. nov., Paenibacillus whitsoniae sp. nov., Paenibacillus spiritus sp. nov. Isolated from the Mars Exploration Rover during spacecraft assembly.</title>
        <authorList>
            <person name="Seuylemezian A."/>
            <person name="Vaishampayan P."/>
        </authorList>
    </citation>
    <scope>NUCLEOTIDE SEQUENCE [LARGE SCALE GENOMIC DNA]</scope>
    <source>
        <strain evidence="5 6">MER_111</strain>
    </source>
</reference>
<keyword evidence="2" id="KW-0547">Nucleotide-binding</keyword>
<keyword evidence="1" id="KW-0813">Transport</keyword>
<dbReference type="PANTHER" id="PTHR42788">
    <property type="entry name" value="TAURINE IMPORT ATP-BINDING PROTEIN-RELATED"/>
    <property type="match status" value="1"/>
</dbReference>
<dbReference type="InterPro" id="IPR050166">
    <property type="entry name" value="ABC_transporter_ATP-bind"/>
</dbReference>
<protein>
    <submittedName>
        <fullName evidence="5">ATP-binding cassette domain-containing protein</fullName>
    </submittedName>
</protein>
<dbReference type="Proteomes" id="UP000367750">
    <property type="component" value="Unassembled WGS sequence"/>
</dbReference>
<dbReference type="EMBL" id="VYKK01000021">
    <property type="protein sequence ID" value="KAA9000336.1"/>
    <property type="molecule type" value="Genomic_DNA"/>
</dbReference>
<dbReference type="InterPro" id="IPR003439">
    <property type="entry name" value="ABC_transporter-like_ATP-bd"/>
</dbReference>
<keyword evidence="3 5" id="KW-0067">ATP-binding</keyword>
<dbReference type="AlphaFoldDB" id="A0A5J5G0R7"/>
<dbReference type="Gene3D" id="3.40.50.300">
    <property type="entry name" value="P-loop containing nucleotide triphosphate hydrolases"/>
    <property type="match status" value="1"/>
</dbReference>
<dbReference type="InterPro" id="IPR027417">
    <property type="entry name" value="P-loop_NTPase"/>
</dbReference>
<dbReference type="PROSITE" id="PS00211">
    <property type="entry name" value="ABC_TRANSPORTER_1"/>
    <property type="match status" value="1"/>
</dbReference>
<dbReference type="SMART" id="SM00382">
    <property type="entry name" value="AAA"/>
    <property type="match status" value="1"/>
</dbReference>
<evidence type="ECO:0000256" key="1">
    <source>
        <dbReference type="ARBA" id="ARBA00022448"/>
    </source>
</evidence>
<keyword evidence="6" id="KW-1185">Reference proteome</keyword>
<organism evidence="5 6">
    <name type="scientific">Paenibacillus spiritus</name>
    <dbReference type="NCBI Taxonomy" id="2496557"/>
    <lineage>
        <taxon>Bacteria</taxon>
        <taxon>Bacillati</taxon>
        <taxon>Bacillota</taxon>
        <taxon>Bacilli</taxon>
        <taxon>Bacillales</taxon>
        <taxon>Paenibacillaceae</taxon>
        <taxon>Paenibacillus</taxon>
    </lineage>
</organism>